<dbReference type="Pfam" id="PF00535">
    <property type="entry name" value="Glycos_transf_2"/>
    <property type="match status" value="1"/>
</dbReference>
<organism evidence="2 3">
    <name type="scientific">Dyella flava</name>
    <dbReference type="NCBI Taxonomy" id="1920170"/>
    <lineage>
        <taxon>Bacteria</taxon>
        <taxon>Pseudomonadati</taxon>
        <taxon>Pseudomonadota</taxon>
        <taxon>Gammaproteobacteria</taxon>
        <taxon>Lysobacterales</taxon>
        <taxon>Rhodanobacteraceae</taxon>
        <taxon>Dyella</taxon>
    </lineage>
</organism>
<dbReference type="EMBL" id="JADIKE010000038">
    <property type="protein sequence ID" value="MBM7126866.1"/>
    <property type="molecule type" value="Genomic_DNA"/>
</dbReference>
<dbReference type="RefSeq" id="WP_204683413.1">
    <property type="nucleotide sequence ID" value="NZ_BSNR01000007.1"/>
</dbReference>
<evidence type="ECO:0000313" key="3">
    <source>
        <dbReference type="Proteomes" id="UP001430149"/>
    </source>
</evidence>
<dbReference type="PANTHER" id="PTHR22916">
    <property type="entry name" value="GLYCOSYLTRANSFERASE"/>
    <property type="match status" value="1"/>
</dbReference>
<keyword evidence="3" id="KW-1185">Reference proteome</keyword>
<name>A0ABS2K6Q0_9GAMM</name>
<protein>
    <submittedName>
        <fullName evidence="2">Glycosyltransferase</fullName>
    </submittedName>
</protein>
<feature type="domain" description="Glycosyltransferase 2-like" evidence="1">
    <location>
        <begin position="8"/>
        <end position="141"/>
    </location>
</feature>
<accession>A0ABS2K6Q0</accession>
<evidence type="ECO:0000313" key="2">
    <source>
        <dbReference type="EMBL" id="MBM7126866.1"/>
    </source>
</evidence>
<dbReference type="SUPFAM" id="SSF53448">
    <property type="entry name" value="Nucleotide-diphospho-sugar transferases"/>
    <property type="match status" value="1"/>
</dbReference>
<dbReference type="InterPro" id="IPR001173">
    <property type="entry name" value="Glyco_trans_2-like"/>
</dbReference>
<reference evidence="2" key="1">
    <citation type="submission" date="2020-10" db="EMBL/GenBank/DDBJ databases">
        <title>Phylogeny of dyella-like bacteria.</title>
        <authorList>
            <person name="Fu J."/>
        </authorList>
    </citation>
    <scope>NUCLEOTIDE SEQUENCE</scope>
    <source>
        <strain evidence="2">DHOC52</strain>
    </source>
</reference>
<sequence length="311" mass="35623">MNNPPLVSIALATFNGEKFLAQQMDSLLAQDYSNFEIIVSDDGSTDATWQILERYASKDQRIRLLTRNGNHGIIQNFAHCFSACRGELISPCDQDDIWYPSKTRRLIENMKDALLVYCNSRLIDDKGRPSGSTLADTLNMIQGNDPRPFLFSNSVLGHAMIFRKHILNGYGAIKMVPHDWWLAFVASNLNYVAYLDEVLVDYRRHDASITQAAANNHSTSQRKNFLDEDALRLKAMAEFPGPHQAYARKACDTWLAWYHSYFNLSMFRAVLRDAPITHKALLRKKKPLQLAIKYLAGHQLKRLLRPNFYPK</sequence>
<gene>
    <name evidence="2" type="ORF">ISP19_15930</name>
</gene>
<comment type="caution">
    <text evidence="2">The sequence shown here is derived from an EMBL/GenBank/DDBJ whole genome shotgun (WGS) entry which is preliminary data.</text>
</comment>
<dbReference type="Gene3D" id="3.90.550.10">
    <property type="entry name" value="Spore Coat Polysaccharide Biosynthesis Protein SpsA, Chain A"/>
    <property type="match status" value="1"/>
</dbReference>
<dbReference type="PANTHER" id="PTHR22916:SF3">
    <property type="entry name" value="UDP-GLCNAC:BETAGAL BETA-1,3-N-ACETYLGLUCOSAMINYLTRANSFERASE-LIKE PROTEIN 1"/>
    <property type="match status" value="1"/>
</dbReference>
<dbReference type="InterPro" id="IPR029044">
    <property type="entry name" value="Nucleotide-diphossugar_trans"/>
</dbReference>
<proteinExistence type="predicted"/>
<dbReference type="Proteomes" id="UP001430149">
    <property type="component" value="Unassembled WGS sequence"/>
</dbReference>
<evidence type="ECO:0000259" key="1">
    <source>
        <dbReference type="Pfam" id="PF00535"/>
    </source>
</evidence>